<feature type="non-terminal residue" evidence="1">
    <location>
        <position position="33"/>
    </location>
</feature>
<reference evidence="1" key="1">
    <citation type="submission" date="2018-05" db="EMBL/GenBank/DDBJ databases">
        <authorList>
            <person name="Lanie J.A."/>
            <person name="Ng W.-L."/>
            <person name="Kazmierczak K.M."/>
            <person name="Andrzejewski T.M."/>
            <person name="Davidsen T.M."/>
            <person name="Wayne K.J."/>
            <person name="Tettelin H."/>
            <person name="Glass J.I."/>
            <person name="Rusch D."/>
            <person name="Podicherti R."/>
            <person name="Tsui H.-C.T."/>
            <person name="Winkler M.E."/>
        </authorList>
    </citation>
    <scope>NUCLEOTIDE SEQUENCE</scope>
</reference>
<proteinExistence type="predicted"/>
<gene>
    <name evidence="1" type="ORF">METZ01_LOCUS360471</name>
</gene>
<protein>
    <submittedName>
        <fullName evidence="1">Uncharacterized protein</fullName>
    </submittedName>
</protein>
<organism evidence="1">
    <name type="scientific">marine metagenome</name>
    <dbReference type="NCBI Taxonomy" id="408172"/>
    <lineage>
        <taxon>unclassified sequences</taxon>
        <taxon>metagenomes</taxon>
        <taxon>ecological metagenomes</taxon>
    </lineage>
</organism>
<evidence type="ECO:0000313" key="1">
    <source>
        <dbReference type="EMBL" id="SVD07617.1"/>
    </source>
</evidence>
<dbReference type="EMBL" id="UINC01128083">
    <property type="protein sequence ID" value="SVD07617.1"/>
    <property type="molecule type" value="Genomic_DNA"/>
</dbReference>
<dbReference type="AlphaFoldDB" id="A0A382SEH1"/>
<accession>A0A382SEH1</accession>
<name>A0A382SEH1_9ZZZZ</name>
<sequence>MNRIFILSIKILLIFILVSFYSHKAYADETDLI</sequence>